<gene>
    <name evidence="9" type="ORF">NIE79_003302</name>
</gene>
<protein>
    <recommendedName>
        <fullName evidence="7">D,D-heptose 1,7-bisphosphate phosphatase</fullName>
    </recommendedName>
</protein>
<dbReference type="CDD" id="cd07503">
    <property type="entry name" value="HAD_HisB-N"/>
    <property type="match status" value="1"/>
</dbReference>
<sequence>MRQDQEDPYQRRSAQVYAAADRASSGSVASPRPVLYDAVLLDRDGTLIEDVPYNGDPEKVRPVPGARAALDRLRAAGLRLAVVTNQSGLARGYFGGEQMLAVHARVEELLGRFDAWLVCPHDDADGCDCRKPAPGLVYAAARELGTTPSRCVLVGDIGRDVAAAMAAGAAGVLVPTPVTRPEEVAAAGWVATDLPAAVAEILRRQQAVQPSTPPTGPVRTALVVRSDSAGDVLVTGPAIRAVAAGAERVVLLCGPRGRAAANLLPGVDEIIEHPLPWIDPTPGPVDPEALRSLTARLGAVDVDQAVVFTSFHQSALPLALLLRMAGIDRIAAISDDYPGSLLDVRHRVPVGVPEPERALSLAAAAGHRLPDDDEPVLRLRRDAVPPRPADLGDPGYVVLHPGSAASSRACPPEVATRIVGALTDAGHRVLVTGGPDERAVTARVAAAGGTDLGGRTDLAGLAAIVADASAVVVGNTGPAHLAAAAGVPVVSLFAPTVPFGQWGPYRVPTVRLGDAAAPCRDTRAASCPVPGHPCLSAVDPDDVVDALRTLAVSGGGGR</sequence>
<dbReference type="SUPFAM" id="SSF53756">
    <property type="entry name" value="UDP-Glycosyltransferase/glycogen phosphorylase"/>
    <property type="match status" value="1"/>
</dbReference>
<evidence type="ECO:0000256" key="4">
    <source>
        <dbReference type="ARBA" id="ARBA00022723"/>
    </source>
</evidence>
<accession>A0ABS9MVX5</accession>
<dbReference type="InterPro" id="IPR006549">
    <property type="entry name" value="HAD-SF_hydro_IIIA"/>
</dbReference>
<dbReference type="InterPro" id="IPR023214">
    <property type="entry name" value="HAD_sf"/>
</dbReference>
<evidence type="ECO:0000256" key="5">
    <source>
        <dbReference type="ARBA" id="ARBA00022801"/>
    </source>
</evidence>
<evidence type="ECO:0000313" key="9">
    <source>
        <dbReference type="EMBL" id="MCG5441856.1"/>
    </source>
</evidence>
<dbReference type="Pfam" id="PF01075">
    <property type="entry name" value="Glyco_transf_9"/>
    <property type="match status" value="1"/>
</dbReference>
<evidence type="ECO:0000313" key="10">
    <source>
        <dbReference type="Proteomes" id="UP001201629"/>
    </source>
</evidence>
<dbReference type="GO" id="GO:0016787">
    <property type="term" value="F:hydrolase activity"/>
    <property type="evidence" value="ECO:0007669"/>
    <property type="project" value="UniProtKB-KW"/>
</dbReference>
<proteinExistence type="inferred from homology"/>
<evidence type="ECO:0000256" key="3">
    <source>
        <dbReference type="ARBA" id="ARBA00022490"/>
    </source>
</evidence>
<feature type="region of interest" description="Disordered" evidence="8">
    <location>
        <begin position="1"/>
        <end position="29"/>
    </location>
</feature>
<dbReference type="InterPro" id="IPR004446">
    <property type="entry name" value="Heptose_bisP_phosphatase"/>
</dbReference>
<dbReference type="Gene3D" id="3.40.50.2000">
    <property type="entry name" value="Glycogen Phosphorylase B"/>
    <property type="match status" value="2"/>
</dbReference>
<dbReference type="PANTHER" id="PTHR42891">
    <property type="entry name" value="D-GLYCERO-BETA-D-MANNO-HEPTOSE-1,7-BISPHOSPHATE 7-PHOSPHATASE"/>
    <property type="match status" value="1"/>
</dbReference>
<keyword evidence="10" id="KW-1185">Reference proteome</keyword>
<dbReference type="InterPro" id="IPR006543">
    <property type="entry name" value="Histidinol-phos"/>
</dbReference>
<keyword evidence="4" id="KW-0479">Metal-binding</keyword>
<name>A0ABS9MVX5_9ACTN</name>
<dbReference type="SUPFAM" id="SSF56784">
    <property type="entry name" value="HAD-like"/>
    <property type="match status" value="1"/>
</dbReference>
<evidence type="ECO:0000256" key="8">
    <source>
        <dbReference type="SAM" id="MobiDB-lite"/>
    </source>
</evidence>
<dbReference type="CDD" id="cd03789">
    <property type="entry name" value="GT9_LPS_heptosyltransferase"/>
    <property type="match status" value="1"/>
</dbReference>
<evidence type="ECO:0000256" key="6">
    <source>
        <dbReference type="ARBA" id="ARBA00023277"/>
    </source>
</evidence>
<dbReference type="PANTHER" id="PTHR42891:SF1">
    <property type="entry name" value="D-GLYCERO-BETA-D-MANNO-HEPTOSE-1,7-BISPHOSPHATE 7-PHOSPHATASE"/>
    <property type="match status" value="1"/>
</dbReference>
<feature type="compositionally biased region" description="Basic and acidic residues" evidence="8">
    <location>
        <begin position="1"/>
        <end position="10"/>
    </location>
</feature>
<evidence type="ECO:0000256" key="1">
    <source>
        <dbReference type="ARBA" id="ARBA00004496"/>
    </source>
</evidence>
<dbReference type="NCBIfam" id="TIGR01656">
    <property type="entry name" value="Histidinol-ppas"/>
    <property type="match status" value="1"/>
</dbReference>
<keyword evidence="5 9" id="KW-0378">Hydrolase</keyword>
<reference evidence="9 10" key="1">
    <citation type="submission" date="2022-01" db="EMBL/GenBank/DDBJ databases">
        <authorList>
            <person name="Riesco R."/>
            <person name="Trujillo M.E."/>
        </authorList>
    </citation>
    <scope>NUCLEOTIDE SEQUENCE [LARGE SCALE GENOMIC DNA]</scope>
    <source>
        <strain evidence="9 10">NIE79</strain>
    </source>
</reference>
<dbReference type="InterPro" id="IPR002201">
    <property type="entry name" value="Glyco_trans_9"/>
</dbReference>
<comment type="similarity">
    <text evidence="2">Belongs to the GmhB family.</text>
</comment>
<evidence type="ECO:0000256" key="2">
    <source>
        <dbReference type="ARBA" id="ARBA00005628"/>
    </source>
</evidence>
<comment type="subcellular location">
    <subcellularLocation>
        <location evidence="1">Cytoplasm</location>
    </subcellularLocation>
</comment>
<keyword evidence="3" id="KW-0963">Cytoplasm</keyword>
<dbReference type="EMBL" id="JAKKFD010000003">
    <property type="protein sequence ID" value="MCG5441856.1"/>
    <property type="molecule type" value="Genomic_DNA"/>
</dbReference>
<organism evidence="9 10">
    <name type="scientific">Micromonospora trifolii</name>
    <dbReference type="NCBI Taxonomy" id="2911208"/>
    <lineage>
        <taxon>Bacteria</taxon>
        <taxon>Bacillati</taxon>
        <taxon>Actinomycetota</taxon>
        <taxon>Actinomycetes</taxon>
        <taxon>Micromonosporales</taxon>
        <taxon>Micromonosporaceae</taxon>
        <taxon>Micromonospora</taxon>
    </lineage>
</organism>
<dbReference type="Proteomes" id="UP001201629">
    <property type="component" value="Unassembled WGS sequence"/>
</dbReference>
<dbReference type="RefSeq" id="WP_238677242.1">
    <property type="nucleotide sequence ID" value="NZ_JAKKFD010000003.1"/>
</dbReference>
<evidence type="ECO:0000256" key="7">
    <source>
        <dbReference type="ARBA" id="ARBA00031828"/>
    </source>
</evidence>
<dbReference type="Gene3D" id="3.40.50.1000">
    <property type="entry name" value="HAD superfamily/HAD-like"/>
    <property type="match status" value="1"/>
</dbReference>
<dbReference type="InterPro" id="IPR036412">
    <property type="entry name" value="HAD-like_sf"/>
</dbReference>
<dbReference type="Pfam" id="PF13242">
    <property type="entry name" value="Hydrolase_like"/>
    <property type="match status" value="1"/>
</dbReference>
<dbReference type="NCBIfam" id="TIGR01662">
    <property type="entry name" value="HAD-SF-IIIA"/>
    <property type="match status" value="1"/>
</dbReference>
<comment type="caution">
    <text evidence="9">The sequence shown here is derived from an EMBL/GenBank/DDBJ whole genome shotgun (WGS) entry which is preliminary data.</text>
</comment>
<keyword evidence="6" id="KW-0119">Carbohydrate metabolism</keyword>